<dbReference type="PANTHER" id="PTHR33112:SF12">
    <property type="entry name" value="HETEROKARYON INCOMPATIBILITY DOMAIN-CONTAINING PROTEIN"/>
    <property type="match status" value="1"/>
</dbReference>
<keyword evidence="4" id="KW-1185">Reference proteome</keyword>
<organism evidence="3 4">
    <name type="scientific">Phyllosticta paracitricarpa</name>
    <dbReference type="NCBI Taxonomy" id="2016321"/>
    <lineage>
        <taxon>Eukaryota</taxon>
        <taxon>Fungi</taxon>
        <taxon>Dikarya</taxon>
        <taxon>Ascomycota</taxon>
        <taxon>Pezizomycotina</taxon>
        <taxon>Dothideomycetes</taxon>
        <taxon>Dothideomycetes incertae sedis</taxon>
        <taxon>Botryosphaeriales</taxon>
        <taxon>Phyllostictaceae</taxon>
        <taxon>Phyllosticta</taxon>
    </lineage>
</organism>
<gene>
    <name evidence="3" type="ORF">JOL62DRAFT_25873</name>
</gene>
<evidence type="ECO:0000313" key="4">
    <source>
        <dbReference type="Proteomes" id="UP001367316"/>
    </source>
</evidence>
<feature type="domain" description="Heterokaryon incompatibility" evidence="2">
    <location>
        <begin position="243"/>
        <end position="390"/>
    </location>
</feature>
<feature type="region of interest" description="Disordered" evidence="1">
    <location>
        <begin position="591"/>
        <end position="628"/>
    </location>
</feature>
<dbReference type="PANTHER" id="PTHR33112">
    <property type="entry name" value="DOMAIN PROTEIN, PUTATIVE-RELATED"/>
    <property type="match status" value="1"/>
</dbReference>
<dbReference type="Pfam" id="PF06985">
    <property type="entry name" value="HET"/>
    <property type="match status" value="1"/>
</dbReference>
<evidence type="ECO:0000259" key="2">
    <source>
        <dbReference type="Pfam" id="PF06985"/>
    </source>
</evidence>
<accession>A0ABR1NEC7</accession>
<protein>
    <submittedName>
        <fullName evidence="3">Heterokaryon incompatibility protein-domain-containing protein</fullName>
    </submittedName>
</protein>
<dbReference type="EMBL" id="JBBPBF010000010">
    <property type="protein sequence ID" value="KAK7612461.1"/>
    <property type="molecule type" value="Genomic_DNA"/>
</dbReference>
<evidence type="ECO:0000256" key="1">
    <source>
        <dbReference type="SAM" id="MobiDB-lite"/>
    </source>
</evidence>
<dbReference type="InterPro" id="IPR010730">
    <property type="entry name" value="HET"/>
</dbReference>
<name>A0ABR1NEC7_9PEZI</name>
<evidence type="ECO:0000313" key="3">
    <source>
        <dbReference type="EMBL" id="KAK7612461.1"/>
    </source>
</evidence>
<sequence>MAKDRNLPLCSSCSKLDVASLARPPVPCRKPLPCNGAVGEKNIIVFEGPPPEHKPFGSLDEIRTRRGACGLCSLVAESLDQEPSDAAGTCRLIERAEVCLFELPDGVRSHDPAVTHFHYTRPNILFDPSNLNDFLGPVLPWQAKDVERKRAHNVLKFQLKVIPEGHSTTRSREQDIIDGVGGRQVTDQFNVNLLRKWLRLCETCHGPQCKHPLRLPTTQETGPALVIDVTDSCVVETPAGCRYVALSYVWGTAPVFRHLKENSERIRKPGSLKEIRLPASIRDSMLLVQQMGERFLWVDSICIIQDDLKTQQSQIMRMGSIYSKAVFTIVVAFGNGANSGLPGVSPGVRKQTQKNLWIDDKELLTVIDNDGVNEGVGDSIWATRAWTFQERLLSKRVLVFTETQAYWNCRSAVFSEEFSAEEIRNPFYRHLSIGQSYLHRDIPDQEVAPDEFCLLYEGLLTAYRQRRLTYQSDILNAFAGISEILSMRQNDTYTWGISQAYFSYALLWHFTGYHKRHDEKVPVMTLKSREPEHLPVPSWSWAAWSGEKRLPWLGMGWSNPRAPNGIEITAVINFDIVNTDGKLVKIEDRLPSTHGNTESQSMLSQWRHPDGTTSSCAMDRTNDPKATATSCSTRRLHGCCDMALGIGQIHFWTSVAKLRVVRKELKEPQAPICDAYSVEDDSSLYEDMLSTNLMIGSTSHIPGERLESRSKLMECKPTQYSSGVDLIWLDFVVVAKREACSSKYPSLMLLAVEWKEGIAYRLGLASMPEPVWIKKKNREWRHVVLG</sequence>
<reference evidence="3 4" key="1">
    <citation type="submission" date="2024-04" db="EMBL/GenBank/DDBJ databases">
        <title>Phyllosticta paracitricarpa is synonymous to the EU quarantine fungus P. citricarpa based on phylogenomic analyses.</title>
        <authorList>
            <consortium name="Lawrence Berkeley National Laboratory"/>
            <person name="Van ingen-buijs V.A."/>
            <person name="Van westerhoven A.C."/>
            <person name="Haridas S."/>
            <person name="Skiadas P."/>
            <person name="Martin F."/>
            <person name="Groenewald J.Z."/>
            <person name="Crous P.W."/>
            <person name="Seidl M.F."/>
        </authorList>
    </citation>
    <scope>NUCLEOTIDE SEQUENCE [LARGE SCALE GENOMIC DNA]</scope>
    <source>
        <strain evidence="3 4">CBS 141358</strain>
    </source>
</reference>
<feature type="compositionally biased region" description="Polar residues" evidence="1">
    <location>
        <begin position="593"/>
        <end position="604"/>
    </location>
</feature>
<dbReference type="Proteomes" id="UP001367316">
    <property type="component" value="Unassembled WGS sequence"/>
</dbReference>
<comment type="caution">
    <text evidence="3">The sequence shown here is derived from an EMBL/GenBank/DDBJ whole genome shotgun (WGS) entry which is preliminary data.</text>
</comment>
<proteinExistence type="predicted"/>